<evidence type="ECO:0000313" key="2">
    <source>
        <dbReference type="Proteomes" id="UP000294003"/>
    </source>
</evidence>
<dbReference type="EMBL" id="QJNS01000075">
    <property type="protein sequence ID" value="RYO89287.1"/>
    <property type="molecule type" value="Genomic_DNA"/>
</dbReference>
<gene>
    <name evidence="1" type="ORF">DL762_003310</name>
</gene>
<reference evidence="1 2" key="1">
    <citation type="submission" date="2018-06" db="EMBL/GenBank/DDBJ databases">
        <title>Complete Genomes of Monosporascus.</title>
        <authorList>
            <person name="Robinson A.J."/>
            <person name="Natvig D.O."/>
        </authorList>
    </citation>
    <scope>NUCLEOTIDE SEQUENCE [LARGE SCALE GENOMIC DNA]</scope>
    <source>
        <strain evidence="1 2">CBS 609.92</strain>
    </source>
</reference>
<dbReference type="Proteomes" id="UP000294003">
    <property type="component" value="Unassembled WGS sequence"/>
</dbReference>
<protein>
    <submittedName>
        <fullName evidence="1">Uncharacterized protein</fullName>
    </submittedName>
</protein>
<keyword evidence="2" id="KW-1185">Reference proteome</keyword>
<organism evidence="1 2">
    <name type="scientific">Monosporascus cannonballus</name>
    <dbReference type="NCBI Taxonomy" id="155416"/>
    <lineage>
        <taxon>Eukaryota</taxon>
        <taxon>Fungi</taxon>
        <taxon>Dikarya</taxon>
        <taxon>Ascomycota</taxon>
        <taxon>Pezizomycotina</taxon>
        <taxon>Sordariomycetes</taxon>
        <taxon>Xylariomycetidae</taxon>
        <taxon>Xylariales</taxon>
        <taxon>Xylariales incertae sedis</taxon>
        <taxon>Monosporascus</taxon>
    </lineage>
</organism>
<sequence length="130" mass="14403">MAIIVAGAPHNNFDMRTLPPRIPSWMLDFGPTSYLILRRLRALKVYAEMLPCITKLADLTWKPKAIVLSGGVSGITAFEPIFNCTNIMGLATVASKLLGRSTPRTSLAERPRLELFRDTPENTFSNRAAE</sequence>
<name>A0ABY0HDP7_9PEZI</name>
<evidence type="ECO:0000313" key="1">
    <source>
        <dbReference type="EMBL" id="RYO89287.1"/>
    </source>
</evidence>
<comment type="caution">
    <text evidence="1">The sequence shown here is derived from an EMBL/GenBank/DDBJ whole genome shotgun (WGS) entry which is preliminary data.</text>
</comment>
<proteinExistence type="predicted"/>
<accession>A0ABY0HDP7</accession>